<feature type="domain" description="GST C-terminal" evidence="2">
    <location>
        <begin position="93"/>
        <end position="217"/>
    </location>
</feature>
<dbReference type="SUPFAM" id="SSF52833">
    <property type="entry name" value="Thioredoxin-like"/>
    <property type="match status" value="1"/>
</dbReference>
<comment type="caution">
    <text evidence="3">The sequence shown here is derived from an EMBL/GenBank/DDBJ whole genome shotgun (WGS) entry which is preliminary data.</text>
</comment>
<dbReference type="RefSeq" id="WP_263570176.1">
    <property type="nucleotide sequence ID" value="NZ_JAJIRN010000002.1"/>
</dbReference>
<evidence type="ECO:0000313" key="4">
    <source>
        <dbReference type="Proteomes" id="UP001209701"/>
    </source>
</evidence>
<dbReference type="PROSITE" id="PS50404">
    <property type="entry name" value="GST_NTER"/>
    <property type="match status" value="1"/>
</dbReference>
<accession>A0ABT2YB88</accession>
<dbReference type="SFLD" id="SFLDG00358">
    <property type="entry name" value="Main_(cytGST)"/>
    <property type="match status" value="1"/>
</dbReference>
<evidence type="ECO:0000259" key="1">
    <source>
        <dbReference type="PROSITE" id="PS50404"/>
    </source>
</evidence>
<dbReference type="InterPro" id="IPR004045">
    <property type="entry name" value="Glutathione_S-Trfase_N"/>
</dbReference>
<dbReference type="PANTHER" id="PTHR44051:SF8">
    <property type="entry name" value="GLUTATHIONE S-TRANSFERASE GSTA"/>
    <property type="match status" value="1"/>
</dbReference>
<dbReference type="Pfam" id="PF13409">
    <property type="entry name" value="GST_N_2"/>
    <property type="match status" value="1"/>
</dbReference>
<name>A0ABT2YB88_9BURK</name>
<dbReference type="InterPro" id="IPR004046">
    <property type="entry name" value="GST_C"/>
</dbReference>
<keyword evidence="4" id="KW-1185">Reference proteome</keyword>
<dbReference type="PROSITE" id="PS50405">
    <property type="entry name" value="GST_CTER"/>
    <property type="match status" value="1"/>
</dbReference>
<evidence type="ECO:0000313" key="3">
    <source>
        <dbReference type="EMBL" id="MCV2367561.1"/>
    </source>
</evidence>
<dbReference type="InterPro" id="IPR040079">
    <property type="entry name" value="Glutathione_S-Trfase"/>
</dbReference>
<dbReference type="Proteomes" id="UP001209701">
    <property type="component" value="Unassembled WGS sequence"/>
</dbReference>
<dbReference type="InterPro" id="IPR036249">
    <property type="entry name" value="Thioredoxin-like_sf"/>
</dbReference>
<dbReference type="PANTHER" id="PTHR44051">
    <property type="entry name" value="GLUTATHIONE S-TRANSFERASE-RELATED"/>
    <property type="match status" value="1"/>
</dbReference>
<evidence type="ECO:0000259" key="2">
    <source>
        <dbReference type="PROSITE" id="PS50405"/>
    </source>
</evidence>
<dbReference type="SUPFAM" id="SSF47616">
    <property type="entry name" value="GST C-terminal domain-like"/>
    <property type="match status" value="1"/>
</dbReference>
<dbReference type="InterPro" id="IPR036282">
    <property type="entry name" value="Glutathione-S-Trfase_C_sf"/>
</dbReference>
<dbReference type="Gene3D" id="3.40.30.10">
    <property type="entry name" value="Glutaredoxin"/>
    <property type="match status" value="1"/>
</dbReference>
<dbReference type="Pfam" id="PF00043">
    <property type="entry name" value="GST_C"/>
    <property type="match status" value="1"/>
</dbReference>
<organism evidence="3 4">
    <name type="scientific">Roseateles oligotrophus</name>
    <dbReference type="NCBI Taxonomy" id="1769250"/>
    <lineage>
        <taxon>Bacteria</taxon>
        <taxon>Pseudomonadati</taxon>
        <taxon>Pseudomonadota</taxon>
        <taxon>Betaproteobacteria</taxon>
        <taxon>Burkholderiales</taxon>
        <taxon>Sphaerotilaceae</taxon>
        <taxon>Roseateles</taxon>
    </lineage>
</organism>
<dbReference type="EMBL" id="JAJIRN010000002">
    <property type="protein sequence ID" value="MCV2367561.1"/>
    <property type="molecule type" value="Genomic_DNA"/>
</dbReference>
<proteinExistence type="predicted"/>
<gene>
    <name evidence="3" type="ORF">LNV07_05585</name>
</gene>
<protein>
    <submittedName>
        <fullName evidence="3">Glutathione S-transferase N-terminal domain-containing protein</fullName>
    </submittedName>
</protein>
<sequence length="217" mass="24103">MITLYDCATAPSPRRARILLAEKGVAHRTLAIDLRSGEQLSEAFRRVNPQCTVPVLRIENDDDDDKALLLTDNAAIAAYLEARFPQPPLLGNSPAEKAEIASWNWRIEFEGLMAVAEALRNSAPAMAQRALPGPVDYAQIPELAERGLARVQQFFTTLNERLDGRDFIAADHFSIADISAVVTVDFARVLRLKPSELAHPHLQRWRLAMAQRPAMAL</sequence>
<dbReference type="InterPro" id="IPR010987">
    <property type="entry name" value="Glutathione-S-Trfase_C-like"/>
</dbReference>
<reference evidence="3 4" key="1">
    <citation type="submission" date="2021-11" db="EMBL/GenBank/DDBJ databases">
        <authorList>
            <person name="Liang Q."/>
            <person name="Mou H."/>
            <person name="Liu Z."/>
        </authorList>
    </citation>
    <scope>NUCLEOTIDE SEQUENCE [LARGE SCALE GENOMIC DNA]</scope>
    <source>
        <strain evidence="3 4">CHU3</strain>
    </source>
</reference>
<feature type="domain" description="GST N-terminal" evidence="1">
    <location>
        <begin position="1"/>
        <end position="88"/>
    </location>
</feature>
<dbReference type="SFLD" id="SFLDS00019">
    <property type="entry name" value="Glutathione_Transferase_(cytos"/>
    <property type="match status" value="1"/>
</dbReference>
<dbReference type="Gene3D" id="1.20.1050.10">
    <property type="match status" value="1"/>
</dbReference>